<keyword evidence="1" id="KW-1133">Transmembrane helix</keyword>
<keyword evidence="1" id="KW-0812">Transmembrane</keyword>
<dbReference type="AlphaFoldDB" id="A0A8J5S171"/>
<dbReference type="Proteomes" id="UP000729402">
    <property type="component" value="Unassembled WGS sequence"/>
</dbReference>
<reference evidence="2" key="1">
    <citation type="journal article" date="2021" name="bioRxiv">
        <title>Whole Genome Assembly and Annotation of Northern Wild Rice, Zizania palustris L., Supports a Whole Genome Duplication in the Zizania Genus.</title>
        <authorList>
            <person name="Haas M."/>
            <person name="Kono T."/>
            <person name="Macchietto M."/>
            <person name="Millas R."/>
            <person name="McGilp L."/>
            <person name="Shao M."/>
            <person name="Duquette J."/>
            <person name="Hirsch C.N."/>
            <person name="Kimball J."/>
        </authorList>
    </citation>
    <scope>NUCLEOTIDE SEQUENCE</scope>
    <source>
        <tissue evidence="2">Fresh leaf tissue</tissue>
    </source>
</reference>
<keyword evidence="1" id="KW-0472">Membrane</keyword>
<reference evidence="2" key="2">
    <citation type="submission" date="2021-02" db="EMBL/GenBank/DDBJ databases">
        <authorList>
            <person name="Kimball J.A."/>
            <person name="Haas M.W."/>
            <person name="Macchietto M."/>
            <person name="Kono T."/>
            <person name="Duquette J."/>
            <person name="Shao M."/>
        </authorList>
    </citation>
    <scope>NUCLEOTIDE SEQUENCE</scope>
    <source>
        <tissue evidence="2">Fresh leaf tissue</tissue>
    </source>
</reference>
<sequence>MTLAVRHWFYWDVVLVLLLALVLAPLVFYDGFPISHLPDSTVVRACSIGRTSRILCGRRGVHLTSLWPNRQRLTMILMMPHLRKISRHIYSTFGSSALYSVFSDAQEFLKWLRNNGCVVRIVSNVEYHYKNGSEWDFGVFSSIAGVEKQNGKMYEVALEMDGGMAPAEALHIGDSMCTVLCCM</sequence>
<protein>
    <submittedName>
        <fullName evidence="2">Uncharacterized protein</fullName>
    </submittedName>
</protein>
<keyword evidence="3" id="KW-1185">Reference proteome</keyword>
<accession>A0A8J5S171</accession>
<dbReference type="OrthoDB" id="444127at2759"/>
<dbReference type="PANTHER" id="PTHR47105">
    <property type="entry name" value="OS02G0173600 PROTEIN"/>
    <property type="match status" value="1"/>
</dbReference>
<dbReference type="PANTHER" id="PTHR47105:SF1">
    <property type="entry name" value="OS06G0665100 PROTEIN"/>
    <property type="match status" value="1"/>
</dbReference>
<evidence type="ECO:0000313" key="2">
    <source>
        <dbReference type="EMBL" id="KAG8065171.1"/>
    </source>
</evidence>
<dbReference type="EMBL" id="JAAALK010000285">
    <property type="protein sequence ID" value="KAG8065171.1"/>
    <property type="molecule type" value="Genomic_DNA"/>
</dbReference>
<organism evidence="2 3">
    <name type="scientific">Zizania palustris</name>
    <name type="common">Northern wild rice</name>
    <dbReference type="NCBI Taxonomy" id="103762"/>
    <lineage>
        <taxon>Eukaryota</taxon>
        <taxon>Viridiplantae</taxon>
        <taxon>Streptophyta</taxon>
        <taxon>Embryophyta</taxon>
        <taxon>Tracheophyta</taxon>
        <taxon>Spermatophyta</taxon>
        <taxon>Magnoliopsida</taxon>
        <taxon>Liliopsida</taxon>
        <taxon>Poales</taxon>
        <taxon>Poaceae</taxon>
        <taxon>BOP clade</taxon>
        <taxon>Oryzoideae</taxon>
        <taxon>Oryzeae</taxon>
        <taxon>Zizaniinae</taxon>
        <taxon>Zizania</taxon>
    </lineage>
</organism>
<evidence type="ECO:0000313" key="3">
    <source>
        <dbReference type="Proteomes" id="UP000729402"/>
    </source>
</evidence>
<name>A0A8J5S171_ZIZPA</name>
<proteinExistence type="predicted"/>
<feature type="transmembrane region" description="Helical" evidence="1">
    <location>
        <begin position="9"/>
        <end position="29"/>
    </location>
</feature>
<evidence type="ECO:0000256" key="1">
    <source>
        <dbReference type="SAM" id="Phobius"/>
    </source>
</evidence>
<comment type="caution">
    <text evidence="2">The sequence shown here is derived from an EMBL/GenBank/DDBJ whole genome shotgun (WGS) entry which is preliminary data.</text>
</comment>
<gene>
    <name evidence="2" type="ORF">GUJ93_ZPchr0004g38710</name>
</gene>